<gene>
    <name evidence="1" type="ORF">FRX31_011985</name>
</gene>
<accession>A0A7J6WNA8</accession>
<keyword evidence="2" id="KW-1185">Reference proteome</keyword>
<evidence type="ECO:0000313" key="2">
    <source>
        <dbReference type="Proteomes" id="UP000554482"/>
    </source>
</evidence>
<dbReference type="AlphaFoldDB" id="A0A7J6WNA8"/>
<feature type="non-terminal residue" evidence="1">
    <location>
        <position position="59"/>
    </location>
</feature>
<comment type="caution">
    <text evidence="1">The sequence shown here is derived from an EMBL/GenBank/DDBJ whole genome shotgun (WGS) entry which is preliminary data.</text>
</comment>
<organism evidence="1 2">
    <name type="scientific">Thalictrum thalictroides</name>
    <name type="common">Rue-anemone</name>
    <name type="synonym">Anemone thalictroides</name>
    <dbReference type="NCBI Taxonomy" id="46969"/>
    <lineage>
        <taxon>Eukaryota</taxon>
        <taxon>Viridiplantae</taxon>
        <taxon>Streptophyta</taxon>
        <taxon>Embryophyta</taxon>
        <taxon>Tracheophyta</taxon>
        <taxon>Spermatophyta</taxon>
        <taxon>Magnoliopsida</taxon>
        <taxon>Ranunculales</taxon>
        <taxon>Ranunculaceae</taxon>
        <taxon>Thalictroideae</taxon>
        <taxon>Thalictrum</taxon>
    </lineage>
</organism>
<name>A0A7J6WNA8_THATH</name>
<reference evidence="1 2" key="1">
    <citation type="submission" date="2020-06" db="EMBL/GenBank/DDBJ databases">
        <title>Transcriptomic and genomic resources for Thalictrum thalictroides and T. hernandezii: Facilitating candidate gene discovery in an emerging model plant lineage.</title>
        <authorList>
            <person name="Arias T."/>
            <person name="Riano-Pachon D.M."/>
            <person name="Di Stilio V.S."/>
        </authorList>
    </citation>
    <scope>NUCLEOTIDE SEQUENCE [LARGE SCALE GENOMIC DNA]</scope>
    <source>
        <strain evidence="2">cv. WT478/WT964</strain>
        <tissue evidence="1">Leaves</tissue>
    </source>
</reference>
<dbReference type="EMBL" id="JABWDY010013246">
    <property type="protein sequence ID" value="KAF5198428.1"/>
    <property type="molecule type" value="Genomic_DNA"/>
</dbReference>
<proteinExistence type="predicted"/>
<sequence>MLSQCHGDLIHYVEFLSLFSGDQHHAGSGNNTSGNVSAVVSQLSSVVCLMHQPCDSLLK</sequence>
<protein>
    <submittedName>
        <fullName evidence="1">Uncharacterized protein</fullName>
    </submittedName>
</protein>
<evidence type="ECO:0000313" key="1">
    <source>
        <dbReference type="EMBL" id="KAF5198428.1"/>
    </source>
</evidence>
<dbReference type="Proteomes" id="UP000554482">
    <property type="component" value="Unassembled WGS sequence"/>
</dbReference>